<reference evidence="5 10" key="5">
    <citation type="submission" date="2020-12" db="EMBL/GenBank/DDBJ databases">
        <title>FDA dAtabase for Regulatory Grade micrObial Sequences (FDA-ARGOS): Supporting development and validation of Infectious Disease Dx tests.</title>
        <authorList>
            <person name="Sproer C."/>
            <person name="Gronow S."/>
            <person name="Severitt S."/>
            <person name="Schroder I."/>
            <person name="Tallon L."/>
            <person name="Sadzewicz L."/>
            <person name="Zhao X."/>
            <person name="Boylan J."/>
            <person name="Ott S."/>
            <person name="Bowen H."/>
            <person name="Vavikolanu K."/>
            <person name="Mehta A."/>
            <person name="Aluvathingal J."/>
            <person name="Nadendla S."/>
            <person name="Lowell S."/>
            <person name="Myers T."/>
            <person name="Yan Y."/>
            <person name="Sichtig H."/>
        </authorList>
    </citation>
    <scope>NUCLEOTIDE SEQUENCE [LARGE SCALE GENOMIC DNA]</scope>
    <source>
        <strain evidence="5 10">FDAARGOS_902</strain>
    </source>
</reference>
<reference evidence="4 8" key="3">
    <citation type="submission" date="2017-04" db="EMBL/GenBank/DDBJ databases">
        <title>Kefir bacterial isolates.</title>
        <authorList>
            <person name="Kim Y."/>
            <person name="Blasche S."/>
            <person name="Patil K.R."/>
        </authorList>
    </citation>
    <scope>NUCLEOTIDE SEQUENCE [LARGE SCALE GENOMIC DNA]</scope>
    <source>
        <strain evidence="4 8">OG2</strain>
    </source>
</reference>
<evidence type="ECO:0000313" key="3">
    <source>
        <dbReference type="EMBL" id="KZE18255.1"/>
    </source>
</evidence>
<dbReference type="PANTHER" id="PTHR30204:SF98">
    <property type="entry name" value="HTH-TYPE TRANSCRIPTIONAL REGULATOR ADHR"/>
    <property type="match status" value="1"/>
</dbReference>
<feature type="domain" description="HTH merR-type" evidence="2">
    <location>
        <begin position="9"/>
        <end position="79"/>
    </location>
</feature>
<dbReference type="EMBL" id="CAACXN010000014">
    <property type="protein sequence ID" value="VEW12182.1"/>
    <property type="molecule type" value="Genomic_DNA"/>
</dbReference>
<dbReference type="EMBL" id="CP065682">
    <property type="protein sequence ID" value="QPS32885.1"/>
    <property type="molecule type" value="Genomic_DNA"/>
</dbReference>
<dbReference type="AlphaFoldDB" id="A0A165DWH7"/>
<organism evidence="3 7">
    <name type="scientific">Brevibacterium casei</name>
    <dbReference type="NCBI Taxonomy" id="33889"/>
    <lineage>
        <taxon>Bacteria</taxon>
        <taxon>Bacillati</taxon>
        <taxon>Actinomycetota</taxon>
        <taxon>Actinomycetes</taxon>
        <taxon>Micrococcales</taxon>
        <taxon>Brevibacteriaceae</taxon>
        <taxon>Brevibacterium</taxon>
    </lineage>
</organism>
<dbReference type="GO" id="GO:0003677">
    <property type="term" value="F:DNA binding"/>
    <property type="evidence" value="ECO:0007669"/>
    <property type="project" value="UniProtKB-KW"/>
</dbReference>
<dbReference type="GeneID" id="99772930"/>
<reference evidence="7" key="1">
    <citation type="submission" date="2016-01" db="EMBL/GenBank/DDBJ databases">
        <title>Draft genome of Chromobacterium sp. F49.</title>
        <authorList>
            <person name="Hong K.W."/>
        </authorList>
    </citation>
    <scope>NUCLEOTIDE SEQUENCE [LARGE SCALE GENOMIC DNA]</scope>
    <source>
        <strain evidence="7">M40</strain>
    </source>
</reference>
<accession>A0A165DWH7</accession>
<proteinExistence type="predicted"/>
<evidence type="ECO:0000313" key="6">
    <source>
        <dbReference type="EMBL" id="VEW12182.1"/>
    </source>
</evidence>
<dbReference type="Proteomes" id="UP000076612">
    <property type="component" value="Unassembled WGS sequence"/>
</dbReference>
<name>A0A165DWH7_9MICO</name>
<dbReference type="InterPro" id="IPR000551">
    <property type="entry name" value="MerR-type_HTH_dom"/>
</dbReference>
<evidence type="ECO:0000313" key="4">
    <source>
        <dbReference type="EMBL" id="PAK96550.1"/>
    </source>
</evidence>
<dbReference type="EMBL" id="LQQR01000023">
    <property type="protein sequence ID" value="KZE18255.1"/>
    <property type="molecule type" value="Genomic_DNA"/>
</dbReference>
<dbReference type="SMART" id="SM00422">
    <property type="entry name" value="HTH_MERR"/>
    <property type="match status" value="1"/>
</dbReference>
<reference evidence="3" key="2">
    <citation type="submission" date="2016-01" db="EMBL/GenBank/DDBJ databases">
        <authorList>
            <person name="Hong K.W."/>
        </authorList>
    </citation>
    <scope>NUCLEOTIDE SEQUENCE</scope>
    <source>
        <strain evidence="3">M40</strain>
    </source>
</reference>
<dbReference type="InterPro" id="IPR009061">
    <property type="entry name" value="DNA-bd_dom_put_sf"/>
</dbReference>
<dbReference type="STRING" id="33889.AVW13_02190"/>
<dbReference type="CDD" id="cd01109">
    <property type="entry name" value="HTH_YyaN"/>
    <property type="match status" value="1"/>
</dbReference>
<dbReference type="Proteomes" id="UP000386281">
    <property type="component" value="Unassembled WGS sequence"/>
</dbReference>
<dbReference type="EMBL" id="NCWY01000003">
    <property type="protein sequence ID" value="PAK96550.1"/>
    <property type="molecule type" value="Genomic_DNA"/>
</dbReference>
<sequence length="142" mass="16096">MSDHGEATTYTIGDVAEQTGMSVHALRYYERMDLLIAPVDRSPSGRRIYTAADLEWLQVCVRLRESGMPLTELQRFASLVRQGPGNEHDRLRILNDHRERVDAQIRALEECREVIEWKTNVYAAHVADGSSAGSWDREPGTV</sequence>
<evidence type="ECO:0000313" key="10">
    <source>
        <dbReference type="Proteomes" id="UP000594979"/>
    </source>
</evidence>
<dbReference type="Gene3D" id="1.10.1660.10">
    <property type="match status" value="1"/>
</dbReference>
<evidence type="ECO:0000259" key="2">
    <source>
        <dbReference type="PROSITE" id="PS50937"/>
    </source>
</evidence>
<dbReference type="Proteomes" id="UP000216867">
    <property type="component" value="Unassembled WGS sequence"/>
</dbReference>
<dbReference type="SUPFAM" id="SSF46955">
    <property type="entry name" value="Putative DNA-binding domain"/>
    <property type="match status" value="1"/>
</dbReference>
<dbReference type="RefSeq" id="WP_009375887.1">
    <property type="nucleotide sequence ID" value="NZ_CAACXN010000014.1"/>
</dbReference>
<evidence type="ECO:0000313" key="5">
    <source>
        <dbReference type="EMBL" id="QPS32885.1"/>
    </source>
</evidence>
<dbReference type="PANTHER" id="PTHR30204">
    <property type="entry name" value="REDOX-CYCLING DRUG-SENSING TRANSCRIPTIONAL ACTIVATOR SOXR"/>
    <property type="match status" value="1"/>
</dbReference>
<dbReference type="PROSITE" id="PS50937">
    <property type="entry name" value="HTH_MERR_2"/>
    <property type="match status" value="1"/>
</dbReference>
<dbReference type="GO" id="GO:0003700">
    <property type="term" value="F:DNA-binding transcription factor activity"/>
    <property type="evidence" value="ECO:0007669"/>
    <property type="project" value="InterPro"/>
</dbReference>
<evidence type="ECO:0000256" key="1">
    <source>
        <dbReference type="ARBA" id="ARBA00023125"/>
    </source>
</evidence>
<dbReference type="Pfam" id="PF13411">
    <property type="entry name" value="MerR_1"/>
    <property type="match status" value="1"/>
</dbReference>
<keyword evidence="1" id="KW-0238">DNA-binding</keyword>
<evidence type="ECO:0000313" key="8">
    <source>
        <dbReference type="Proteomes" id="UP000216867"/>
    </source>
</evidence>
<dbReference type="KEGG" id="bcau:I6G59_12980"/>
<gene>
    <name evidence="6" type="primary">adhR</name>
    <name evidence="3" type="ORF">AVW13_02190</name>
    <name evidence="4" type="ORF">B8X04_04380</name>
    <name evidence="5" type="ORF">I6G59_12980</name>
    <name evidence="6" type="ORF">NCTC12391_01303</name>
</gene>
<dbReference type="InterPro" id="IPR047057">
    <property type="entry name" value="MerR_fam"/>
</dbReference>
<protein>
    <submittedName>
        <fullName evidence="6">HTH-type transcriptional regulator AdhR</fullName>
    </submittedName>
    <submittedName>
        <fullName evidence="3">MerR family transcriptional regulator</fullName>
    </submittedName>
</protein>
<evidence type="ECO:0000313" key="9">
    <source>
        <dbReference type="Proteomes" id="UP000386281"/>
    </source>
</evidence>
<evidence type="ECO:0000313" key="7">
    <source>
        <dbReference type="Proteomes" id="UP000076612"/>
    </source>
</evidence>
<reference evidence="6 9" key="4">
    <citation type="submission" date="2019-02" db="EMBL/GenBank/DDBJ databases">
        <authorList>
            <consortium name="Pathogen Informatics"/>
        </authorList>
    </citation>
    <scope>NUCLEOTIDE SEQUENCE [LARGE SCALE GENOMIC DNA]</scope>
    <source>
        <strain evidence="6 9">3012STDY7078520</strain>
    </source>
</reference>
<dbReference type="Proteomes" id="UP000594979">
    <property type="component" value="Chromosome"/>
</dbReference>